<organism evidence="1 2">
    <name type="scientific">Pholiota conissans</name>
    <dbReference type="NCBI Taxonomy" id="109636"/>
    <lineage>
        <taxon>Eukaryota</taxon>
        <taxon>Fungi</taxon>
        <taxon>Dikarya</taxon>
        <taxon>Basidiomycota</taxon>
        <taxon>Agaricomycotina</taxon>
        <taxon>Agaricomycetes</taxon>
        <taxon>Agaricomycetidae</taxon>
        <taxon>Agaricales</taxon>
        <taxon>Agaricineae</taxon>
        <taxon>Strophariaceae</taxon>
        <taxon>Pholiota</taxon>
    </lineage>
</organism>
<reference evidence="1" key="1">
    <citation type="submission" date="2020-11" db="EMBL/GenBank/DDBJ databases">
        <authorList>
            <consortium name="DOE Joint Genome Institute"/>
            <person name="Ahrendt S."/>
            <person name="Riley R."/>
            <person name="Andreopoulos W."/>
            <person name="Labutti K."/>
            <person name="Pangilinan J."/>
            <person name="Ruiz-Duenas F.J."/>
            <person name="Barrasa J.M."/>
            <person name="Sanchez-Garcia M."/>
            <person name="Camarero S."/>
            <person name="Miyauchi S."/>
            <person name="Serrano A."/>
            <person name="Linde D."/>
            <person name="Babiker R."/>
            <person name="Drula E."/>
            <person name="Ayuso-Fernandez I."/>
            <person name="Pacheco R."/>
            <person name="Padilla G."/>
            <person name="Ferreira P."/>
            <person name="Barriuso J."/>
            <person name="Kellner H."/>
            <person name="Castanera R."/>
            <person name="Alfaro M."/>
            <person name="Ramirez L."/>
            <person name="Pisabarro A.G."/>
            <person name="Kuo A."/>
            <person name="Tritt A."/>
            <person name="Lipzen A."/>
            <person name="He G."/>
            <person name="Yan M."/>
            <person name="Ng V."/>
            <person name="Cullen D."/>
            <person name="Martin F."/>
            <person name="Rosso M.-N."/>
            <person name="Henrissat B."/>
            <person name="Hibbett D."/>
            <person name="Martinez A.T."/>
            <person name="Grigoriev I.V."/>
        </authorList>
    </citation>
    <scope>NUCLEOTIDE SEQUENCE</scope>
    <source>
        <strain evidence="1">CIRM-BRFM 674</strain>
    </source>
</reference>
<proteinExistence type="predicted"/>
<name>A0A9P6CNX4_9AGAR</name>
<protein>
    <submittedName>
        <fullName evidence="1">Uncharacterized protein</fullName>
    </submittedName>
</protein>
<keyword evidence="2" id="KW-1185">Reference proteome</keyword>
<dbReference type="Proteomes" id="UP000807469">
    <property type="component" value="Unassembled WGS sequence"/>
</dbReference>
<gene>
    <name evidence="1" type="ORF">BDN70DRAFT_885961</name>
</gene>
<evidence type="ECO:0000313" key="1">
    <source>
        <dbReference type="EMBL" id="KAF9473332.1"/>
    </source>
</evidence>
<evidence type="ECO:0000313" key="2">
    <source>
        <dbReference type="Proteomes" id="UP000807469"/>
    </source>
</evidence>
<dbReference type="EMBL" id="MU155452">
    <property type="protein sequence ID" value="KAF9473332.1"/>
    <property type="molecule type" value="Genomic_DNA"/>
</dbReference>
<sequence length="51" mass="5570">MFTNSLRQPYITSKPIFPLGKGCLASNSMLITGESSVRRNNIRGVTAVKNT</sequence>
<dbReference type="AlphaFoldDB" id="A0A9P6CNX4"/>
<accession>A0A9P6CNX4</accession>
<comment type="caution">
    <text evidence="1">The sequence shown here is derived from an EMBL/GenBank/DDBJ whole genome shotgun (WGS) entry which is preliminary data.</text>
</comment>